<protein>
    <submittedName>
        <fullName evidence="1">Uncharacterized protein</fullName>
    </submittedName>
</protein>
<evidence type="ECO:0000313" key="2">
    <source>
        <dbReference type="Proteomes" id="UP000254821"/>
    </source>
</evidence>
<accession>A0A377PDN2</accession>
<name>A0A377PDN2_HAFAL</name>
<gene>
    <name evidence="1" type="ORF">NCTC8105_00944</name>
</gene>
<reference evidence="1 2" key="1">
    <citation type="submission" date="2018-06" db="EMBL/GenBank/DDBJ databases">
        <authorList>
            <consortium name="Pathogen Informatics"/>
            <person name="Doyle S."/>
        </authorList>
    </citation>
    <scope>NUCLEOTIDE SEQUENCE [LARGE SCALE GENOMIC DNA]</scope>
    <source>
        <strain evidence="1 2">NCTC8105</strain>
    </source>
</reference>
<organism evidence="1 2">
    <name type="scientific">Hafnia alvei</name>
    <dbReference type="NCBI Taxonomy" id="569"/>
    <lineage>
        <taxon>Bacteria</taxon>
        <taxon>Pseudomonadati</taxon>
        <taxon>Pseudomonadota</taxon>
        <taxon>Gammaproteobacteria</taxon>
        <taxon>Enterobacterales</taxon>
        <taxon>Hafniaceae</taxon>
        <taxon>Hafnia</taxon>
    </lineage>
</organism>
<dbReference type="Proteomes" id="UP000254821">
    <property type="component" value="Unassembled WGS sequence"/>
</dbReference>
<sequence length="41" mass="4799">MMAIIIRQLFSTELQKVKPAAKSNMLLDDSLSLMTRYLIKW</sequence>
<dbReference type="RefSeq" id="WP_327058440.1">
    <property type="nucleotide sequence ID" value="NZ_CP139992.1"/>
</dbReference>
<dbReference type="AlphaFoldDB" id="A0A377PDN2"/>
<evidence type="ECO:0000313" key="1">
    <source>
        <dbReference type="EMBL" id="STQ78888.1"/>
    </source>
</evidence>
<proteinExistence type="predicted"/>
<dbReference type="EMBL" id="UGHP01000001">
    <property type="protein sequence ID" value="STQ78888.1"/>
    <property type="molecule type" value="Genomic_DNA"/>
</dbReference>